<gene>
    <name evidence="3" type="ORF">GPM918_LOCUS38321</name>
    <name evidence="4" type="ORF">SRO942_LOCUS39134</name>
</gene>
<dbReference type="InterPro" id="IPR050951">
    <property type="entry name" value="Retrovirus_Pol_polyprotein"/>
</dbReference>
<dbReference type="AlphaFoldDB" id="A0A815VRU5"/>
<sequence length="562" mass="63507">MASISALPTTDAPSDQSENRFFEDFDNYIDSLKEKFREKHVIKKNTYDTIMTVLSLEKGKSSRLFTPAFAYWARKHFEKNDVCSVNVLYCLSSKKPVCVYQGFFNIIQECHHNVAHGGRDKTVAEVNSHWSCVPKRAVEIYLKHCSACQLRQPVKQPTVSKPIIALGFLTRLQVDLIDFRTRPDNVSQDMKYQWILHAIDHFSKYTFPYPLKTKSAVEVAQHLRQLFYTFGPPRLLHSDNGSEFIAAIVTELKSLFPSMSFIRGRPRHPQSQGAIERANGVLTDALGKWMFSNQTDHWSEGLMPVVYGINTRVSQTTKVTADEVVFGQKARCDSDYWCVVNELNCVEEDDLPTPVEVGDDYKDNMDKDVNNVIESLLDLSEHVAPAPPLHLLDASISIIETEPQVNPPYTADVSVNLMSFTSPTKIPVQSSTKALPRSPVFNFSSSSLFNSKDDNEEQVTEPKEQKTGSPTHDNKLLNDLDNLINFDDEQLPRTTAAPIVVSNQPTGMSAPSRSVPITSSPKSPIHHPLLYQRHQDTKGYEKQPKRIIYKRPTKNESNTTSI</sequence>
<dbReference type="SUPFAM" id="SSF53098">
    <property type="entry name" value="Ribonuclease H-like"/>
    <property type="match status" value="1"/>
</dbReference>
<dbReference type="Proteomes" id="UP000663829">
    <property type="component" value="Unassembled WGS sequence"/>
</dbReference>
<dbReference type="Pfam" id="PF00665">
    <property type="entry name" value="rve"/>
    <property type="match status" value="1"/>
</dbReference>
<dbReference type="EMBL" id="CAJOBC010090877">
    <property type="protein sequence ID" value="CAF4395413.1"/>
    <property type="molecule type" value="Genomic_DNA"/>
</dbReference>
<keyword evidence="5" id="KW-1185">Reference proteome</keyword>
<dbReference type="OrthoDB" id="4369127at2759"/>
<evidence type="ECO:0000313" key="5">
    <source>
        <dbReference type="Proteomes" id="UP000663829"/>
    </source>
</evidence>
<dbReference type="GO" id="GO:0015074">
    <property type="term" value="P:DNA integration"/>
    <property type="evidence" value="ECO:0007669"/>
    <property type="project" value="InterPro"/>
</dbReference>
<evidence type="ECO:0000256" key="1">
    <source>
        <dbReference type="SAM" id="MobiDB-lite"/>
    </source>
</evidence>
<dbReference type="PANTHER" id="PTHR37984:SF5">
    <property type="entry name" value="PROTEIN NYNRIN-LIKE"/>
    <property type="match status" value="1"/>
</dbReference>
<proteinExistence type="predicted"/>
<reference evidence="3" key="1">
    <citation type="submission" date="2021-02" db="EMBL/GenBank/DDBJ databases">
        <authorList>
            <person name="Nowell W R."/>
        </authorList>
    </citation>
    <scope>NUCLEOTIDE SEQUENCE</scope>
</reference>
<feature type="domain" description="Integrase catalytic" evidence="2">
    <location>
        <begin position="158"/>
        <end position="329"/>
    </location>
</feature>
<evidence type="ECO:0000313" key="4">
    <source>
        <dbReference type="EMBL" id="CAF4395413.1"/>
    </source>
</evidence>
<feature type="compositionally biased region" description="Basic and acidic residues" evidence="1">
    <location>
        <begin position="533"/>
        <end position="544"/>
    </location>
</feature>
<evidence type="ECO:0000259" key="2">
    <source>
        <dbReference type="PROSITE" id="PS50994"/>
    </source>
</evidence>
<dbReference type="Gene3D" id="3.30.420.10">
    <property type="entry name" value="Ribonuclease H-like superfamily/Ribonuclease H"/>
    <property type="match status" value="1"/>
</dbReference>
<feature type="compositionally biased region" description="Basic and acidic residues" evidence="1">
    <location>
        <begin position="460"/>
        <end position="475"/>
    </location>
</feature>
<dbReference type="InterPro" id="IPR012337">
    <property type="entry name" value="RNaseH-like_sf"/>
</dbReference>
<evidence type="ECO:0000313" key="3">
    <source>
        <dbReference type="EMBL" id="CAF1535700.1"/>
    </source>
</evidence>
<feature type="region of interest" description="Disordered" evidence="1">
    <location>
        <begin position="446"/>
        <end position="475"/>
    </location>
</feature>
<accession>A0A815VRU5</accession>
<dbReference type="PROSITE" id="PS50994">
    <property type="entry name" value="INTEGRASE"/>
    <property type="match status" value="1"/>
</dbReference>
<protein>
    <recommendedName>
        <fullName evidence="2">Integrase catalytic domain-containing protein</fullName>
    </recommendedName>
</protein>
<dbReference type="PANTHER" id="PTHR37984">
    <property type="entry name" value="PROTEIN CBG26694"/>
    <property type="match status" value="1"/>
</dbReference>
<feature type="compositionally biased region" description="Polar residues" evidence="1">
    <location>
        <begin position="502"/>
        <end position="522"/>
    </location>
</feature>
<dbReference type="GO" id="GO:0003676">
    <property type="term" value="F:nucleic acid binding"/>
    <property type="evidence" value="ECO:0007669"/>
    <property type="project" value="InterPro"/>
</dbReference>
<dbReference type="EMBL" id="CAJNOQ010025277">
    <property type="protein sequence ID" value="CAF1535700.1"/>
    <property type="molecule type" value="Genomic_DNA"/>
</dbReference>
<organism evidence="3 5">
    <name type="scientific">Didymodactylos carnosus</name>
    <dbReference type="NCBI Taxonomy" id="1234261"/>
    <lineage>
        <taxon>Eukaryota</taxon>
        <taxon>Metazoa</taxon>
        <taxon>Spiralia</taxon>
        <taxon>Gnathifera</taxon>
        <taxon>Rotifera</taxon>
        <taxon>Eurotatoria</taxon>
        <taxon>Bdelloidea</taxon>
        <taxon>Philodinida</taxon>
        <taxon>Philodinidae</taxon>
        <taxon>Didymodactylos</taxon>
    </lineage>
</organism>
<feature type="region of interest" description="Disordered" evidence="1">
    <location>
        <begin position="502"/>
        <end position="562"/>
    </location>
</feature>
<dbReference type="InterPro" id="IPR036397">
    <property type="entry name" value="RNaseH_sf"/>
</dbReference>
<dbReference type="InterPro" id="IPR001584">
    <property type="entry name" value="Integrase_cat-core"/>
</dbReference>
<dbReference type="Proteomes" id="UP000681722">
    <property type="component" value="Unassembled WGS sequence"/>
</dbReference>
<comment type="caution">
    <text evidence="3">The sequence shown here is derived from an EMBL/GenBank/DDBJ whole genome shotgun (WGS) entry which is preliminary data.</text>
</comment>
<name>A0A815VRU5_9BILA</name>